<accession>A0A7K0J4X6</accession>
<proteinExistence type="predicted"/>
<dbReference type="AlphaFoldDB" id="A0A7K0J4X6"/>
<comment type="caution">
    <text evidence="1">The sequence shown here is derived from an EMBL/GenBank/DDBJ whole genome shotgun (WGS) entry which is preliminary data.</text>
</comment>
<gene>
    <name evidence="1" type="ORF">FYJ43_02760</name>
</gene>
<reference evidence="1 2" key="1">
    <citation type="submission" date="2019-08" db="EMBL/GenBank/DDBJ databases">
        <title>In-depth cultivation of the pig gut microbiome towards novel bacterial diversity and tailored functional studies.</title>
        <authorList>
            <person name="Wylensek D."/>
            <person name="Hitch T.C.A."/>
            <person name="Clavel T."/>
        </authorList>
    </citation>
    <scope>NUCLEOTIDE SEQUENCE [LARGE SCALE GENOMIC DNA]</scope>
    <source>
        <strain evidence="1 2">WCA-380-WT-3A</strain>
    </source>
</reference>
<keyword evidence="2" id="KW-1185">Reference proteome</keyword>
<name>A0A7K0J4X6_9ACTN</name>
<evidence type="ECO:0000313" key="1">
    <source>
        <dbReference type="EMBL" id="MSS44989.1"/>
    </source>
</evidence>
<organism evidence="1 2">
    <name type="scientific">Cutibacterium porci</name>
    <dbReference type="NCBI Taxonomy" id="2605781"/>
    <lineage>
        <taxon>Bacteria</taxon>
        <taxon>Bacillati</taxon>
        <taxon>Actinomycetota</taxon>
        <taxon>Actinomycetes</taxon>
        <taxon>Propionibacteriales</taxon>
        <taxon>Propionibacteriaceae</taxon>
        <taxon>Cutibacterium</taxon>
    </lineage>
</organism>
<sequence length="213" mass="23536">MDEATAKIAARLGLPTKADHIDVVDSSRTDVEAFTHDGVIHLNMDAWRCWKARCILAHEVAHALLSPCHSERWVEETIAEGCALWALYTVSGPLYEASLHLLVASNRARLFPGPLPDALSWYGLGALSVSHRLVAGEIDASYLVEALLSAEDSGLVLAKQRFVAPPEIEMFARYVVDIDKGTIGCHLPHLAMDRLSSVTDKEVFNWWDFSMVL</sequence>
<protein>
    <submittedName>
        <fullName evidence="1">Uncharacterized protein</fullName>
    </submittedName>
</protein>
<evidence type="ECO:0000313" key="2">
    <source>
        <dbReference type="Proteomes" id="UP000466104"/>
    </source>
</evidence>
<dbReference type="Proteomes" id="UP000466104">
    <property type="component" value="Unassembled WGS sequence"/>
</dbReference>
<dbReference type="EMBL" id="VUMG01000001">
    <property type="protein sequence ID" value="MSS44989.1"/>
    <property type="molecule type" value="Genomic_DNA"/>
</dbReference>
<dbReference type="RefSeq" id="WP_154561688.1">
    <property type="nucleotide sequence ID" value="NZ_VUMG01000001.1"/>
</dbReference>